<dbReference type="SUPFAM" id="SSF46955">
    <property type="entry name" value="Putative DNA-binding domain"/>
    <property type="match status" value="1"/>
</dbReference>
<dbReference type="AlphaFoldDB" id="A0AB74F3F3"/>
<accession>A0AB74F3F3</accession>
<gene>
    <name evidence="1" type="ORF">H0N91_08335</name>
    <name evidence="2" type="ORF">SAMN04515649_11269</name>
</gene>
<sequence>MEKLISRKEAAKILGISVTALDQARSCGHITYVQYVENGCVYFTERALQEYVARCTHRARPLDNNPTYRKRRV</sequence>
<proteinExistence type="predicted"/>
<dbReference type="EMBL" id="JACCKS010000008">
    <property type="protein sequence ID" value="NZA38151.1"/>
    <property type="molecule type" value="Genomic_DNA"/>
</dbReference>
<name>A0AB74F3F3_9FIRM</name>
<evidence type="ECO:0000313" key="1">
    <source>
        <dbReference type="EMBL" id="NZA38151.1"/>
    </source>
</evidence>
<dbReference type="Proteomes" id="UP000184012">
    <property type="component" value="Unassembled WGS sequence"/>
</dbReference>
<evidence type="ECO:0000313" key="3">
    <source>
        <dbReference type="Proteomes" id="UP000184012"/>
    </source>
</evidence>
<reference evidence="1 4" key="2">
    <citation type="submission" date="2020-07" db="EMBL/GenBank/DDBJ databases">
        <title>Organ Donor 1.</title>
        <authorList>
            <person name="Marsh A.J."/>
            <person name="Azcarate-Peril M.A."/>
        </authorList>
    </citation>
    <scope>NUCLEOTIDE SEQUENCE [LARGE SCALE GENOMIC DNA]</scope>
    <source>
        <strain evidence="1 4">AMC0717</strain>
    </source>
</reference>
<protein>
    <submittedName>
        <fullName evidence="1">DNA-binding protein</fullName>
    </submittedName>
</protein>
<dbReference type="eggNOG" id="ENOG5032UW5">
    <property type="taxonomic scope" value="Bacteria"/>
</dbReference>
<dbReference type="HOGENOM" id="CLU_2648092_0_0_9"/>
<dbReference type="Proteomes" id="UP000586254">
    <property type="component" value="Unassembled WGS sequence"/>
</dbReference>
<dbReference type="InterPro" id="IPR009061">
    <property type="entry name" value="DNA-bd_dom_put_sf"/>
</dbReference>
<dbReference type="EMBL" id="FRBP01000012">
    <property type="protein sequence ID" value="SHM16843.1"/>
    <property type="molecule type" value="Genomic_DNA"/>
</dbReference>
<dbReference type="RefSeq" id="WP_013381075.1">
    <property type="nucleotide sequence ID" value="NC_014624.2"/>
</dbReference>
<comment type="caution">
    <text evidence="2">The sequence shown here is derived from an EMBL/GenBank/DDBJ whole genome shotgun (WGS) entry which is preliminary data.</text>
</comment>
<organism evidence="2 3">
    <name type="scientific">Eubacterium callanderi</name>
    <dbReference type="NCBI Taxonomy" id="53442"/>
    <lineage>
        <taxon>Bacteria</taxon>
        <taxon>Bacillati</taxon>
        <taxon>Bacillota</taxon>
        <taxon>Clostridia</taxon>
        <taxon>Eubacteriales</taxon>
        <taxon>Eubacteriaceae</taxon>
        <taxon>Eubacterium</taxon>
    </lineage>
</organism>
<dbReference type="GO" id="GO:0003677">
    <property type="term" value="F:DNA binding"/>
    <property type="evidence" value="ECO:0007669"/>
    <property type="project" value="UniProtKB-KW"/>
</dbReference>
<keyword evidence="1" id="KW-0238">DNA-binding</keyword>
<dbReference type="GeneID" id="68365512"/>
<dbReference type="KEGG" id="elm:ELI_2774"/>
<evidence type="ECO:0000313" key="4">
    <source>
        <dbReference type="Proteomes" id="UP000586254"/>
    </source>
</evidence>
<evidence type="ECO:0000313" key="2">
    <source>
        <dbReference type="EMBL" id="SHM16843.1"/>
    </source>
</evidence>
<reference evidence="2 3" key="1">
    <citation type="submission" date="2016-11" db="EMBL/GenBank/DDBJ databases">
        <authorList>
            <person name="Varghese N."/>
            <person name="Submissions S."/>
        </authorList>
    </citation>
    <scope>NUCLEOTIDE SEQUENCE [LARGE SCALE GENOMIC DNA]</scope>
    <source>
        <strain evidence="2 3">FD</strain>
    </source>
</reference>